<reference evidence="1 3" key="1">
    <citation type="submission" date="2019-09" db="EMBL/GenBank/DDBJ databases">
        <title>Non-baumannii Acinetobacter spp. carrying blaNDM-1 isolated in China.</title>
        <authorList>
            <person name="Cui C."/>
            <person name="Chen C."/>
            <person name="Sun J."/>
            <person name="Liu Y."/>
        </authorList>
    </citation>
    <scope>NUCLEOTIDE SEQUENCE [LARGE SCALE GENOMIC DNA]</scope>
    <source>
        <strain evidence="1 3">B18</strain>
    </source>
</reference>
<evidence type="ECO:0000313" key="2">
    <source>
        <dbReference type="EMBL" id="QOW41372.1"/>
    </source>
</evidence>
<accession>A0A6C0Y236</accession>
<evidence type="ECO:0000313" key="1">
    <source>
        <dbReference type="EMBL" id="QIC70169.1"/>
    </source>
</evidence>
<dbReference type="Gene3D" id="3.40.470.10">
    <property type="entry name" value="Uracil-DNA glycosylase-like domain"/>
    <property type="match status" value="1"/>
</dbReference>
<protein>
    <submittedName>
        <fullName evidence="1">Uracil-DNA glycosylase family protein</fullName>
    </submittedName>
</protein>
<gene>
    <name evidence="1" type="ORF">FSC09_06985</name>
    <name evidence="2" type="ORF">G0027_00035</name>
</gene>
<sequence length="197" mass="22849">MIDDLEIETHPFEPFLPSNAKLLMMGSFPPPKNRWKMEFYYPNYQNDMWRIFGICFFQDKNYFLDLPNKNFQLELIQNFLKDTGIALFDTAYRISRLKGNASDKFLHIHTPTDLNRLLQQMPLCQYIMTTGDKATDTLMESMPEGTPKPVIGQSSQAIFAGRELHLYRMPSSSRAYPLAVEKKAELYCGLFKDVGLL</sequence>
<dbReference type="Proteomes" id="UP000593812">
    <property type="component" value="Chromosome"/>
</dbReference>
<dbReference type="EMBL" id="CP048654">
    <property type="protein sequence ID" value="QOW41372.1"/>
    <property type="molecule type" value="Genomic_DNA"/>
</dbReference>
<dbReference type="CDD" id="cd10032">
    <property type="entry name" value="UDG-F6_HDG"/>
    <property type="match status" value="1"/>
</dbReference>
<dbReference type="SUPFAM" id="SSF52141">
    <property type="entry name" value="Uracil-DNA glycosylase-like"/>
    <property type="match status" value="1"/>
</dbReference>
<evidence type="ECO:0000313" key="4">
    <source>
        <dbReference type="Proteomes" id="UP000593812"/>
    </source>
</evidence>
<dbReference type="Proteomes" id="UP000503440">
    <property type="component" value="Chromosome"/>
</dbReference>
<evidence type="ECO:0000313" key="3">
    <source>
        <dbReference type="Proteomes" id="UP000503440"/>
    </source>
</evidence>
<organism evidence="1 3">
    <name type="scientific">Acinetobacter indicus</name>
    <dbReference type="NCBI Taxonomy" id="756892"/>
    <lineage>
        <taxon>Bacteria</taxon>
        <taxon>Pseudomonadati</taxon>
        <taxon>Pseudomonadota</taxon>
        <taxon>Gammaproteobacteria</taxon>
        <taxon>Moraxellales</taxon>
        <taxon>Moraxellaceae</taxon>
        <taxon>Acinetobacter</taxon>
    </lineage>
</organism>
<dbReference type="AlphaFoldDB" id="A0A6C0Y236"/>
<proteinExistence type="predicted"/>
<dbReference type="InterPro" id="IPR036895">
    <property type="entry name" value="Uracil-DNA_glycosylase-like_sf"/>
</dbReference>
<name>A0A6C0Y236_9GAMM</name>
<dbReference type="EMBL" id="CP044455">
    <property type="protein sequence ID" value="QIC70169.1"/>
    <property type="molecule type" value="Genomic_DNA"/>
</dbReference>
<reference evidence="2 4" key="2">
    <citation type="submission" date="2020-02" db="EMBL/GenBank/DDBJ databases">
        <title>Tigecycline-resistant Acinetobacter species from pigs and migratory birds.</title>
        <authorList>
            <person name="Chen C."/>
            <person name="Sun J."/>
            <person name="Liao X.-P."/>
            <person name="Liu Y.-H."/>
        </authorList>
    </citation>
    <scope>NUCLEOTIDE SEQUENCE [LARGE SCALE GENOMIC DNA]</scope>
    <source>
        <strain evidence="2 4">C15_T</strain>
    </source>
</reference>